<dbReference type="OrthoDB" id="9813148at2"/>
<evidence type="ECO:0000313" key="5">
    <source>
        <dbReference type="Proteomes" id="UP000280696"/>
    </source>
</evidence>
<dbReference type="RefSeq" id="WP_120472128.1">
    <property type="nucleotide sequence ID" value="NZ_RAYQ01000034.1"/>
</dbReference>
<gene>
    <name evidence="4" type="ORF">D7V94_20305</name>
</gene>
<feature type="non-terminal residue" evidence="4">
    <location>
        <position position="610"/>
    </location>
</feature>
<evidence type="ECO:0000256" key="1">
    <source>
        <dbReference type="ARBA" id="ARBA00022612"/>
    </source>
</evidence>
<dbReference type="Proteomes" id="UP000280696">
    <property type="component" value="Unassembled WGS sequence"/>
</dbReference>
<dbReference type="AlphaFoldDB" id="A0A3A9A963"/>
<dbReference type="EMBL" id="RAYQ01000034">
    <property type="protein sequence ID" value="RKI87907.1"/>
    <property type="molecule type" value="Genomic_DNA"/>
</dbReference>
<comment type="caution">
    <text evidence="4">The sequence shown here is derived from an EMBL/GenBank/DDBJ whole genome shotgun (WGS) entry which is preliminary data.</text>
</comment>
<name>A0A3A9A963_9FIRM</name>
<dbReference type="Pfam" id="PF10145">
    <property type="entry name" value="PhageMin_Tail"/>
    <property type="match status" value="1"/>
</dbReference>
<evidence type="ECO:0000259" key="3">
    <source>
        <dbReference type="Pfam" id="PF10145"/>
    </source>
</evidence>
<keyword evidence="2" id="KW-0175">Coiled coil</keyword>
<feature type="coiled-coil region" evidence="2">
    <location>
        <begin position="19"/>
        <end position="68"/>
    </location>
</feature>
<evidence type="ECO:0000313" key="4">
    <source>
        <dbReference type="EMBL" id="RKI87907.1"/>
    </source>
</evidence>
<proteinExistence type="predicted"/>
<keyword evidence="1" id="KW-1188">Viral release from host cell</keyword>
<sequence length="610" mass="66730">MENNFILDLIACLQKGESRKQLNSDIKNIEKTLNMLRLTGTFAKGETKKELNAYIKQLSNQLSTIKLKAKIDSKNLKSEVDKALNSISFKDIDALNIDENKTKLKVKKIIADTKTFVEKNPVSLGINIESKKNKLGNDLTAYLNRNTKINESSILLKEADKVRDLISAINDKKSLREATDAFQLYKSEVSATGYATKSTADRIKSMFGHITKLGSLFSVASLAANNFTKSLGTLKEIDDILTEISKTSDLTAQQLEKLGNISFKSASKYGKTASDYLTGIQEMSRSGFYGEKGTAMAEQSLLAQAAGDMSADLANNYILATNAAYKLNGEAEKINAVLDGQNSITNRNSVAMSDMAAAMSKAGTVASSYRVSVEDLSAMIGTIESVTKAEGGEVGNGIKAILINLQNITSSKIKDTLDAANASMTEFVNDTEKLRDPISILRDLADTFNKLDEDDALRAEILTNIGGKHQATKLAALLQNMELFDKMLVDYSEGAGSAMEEAMKSANNWSGKLNQLQNSWDSLVNSIINKDTVLSGLTFGDKLIRGAESLVNTVGEIPVLLTTINAAMTAMQKDYGITKVWDKENLTRPRQNRHLKRKDSIRFLVFLTFS</sequence>
<reference evidence="4 5" key="1">
    <citation type="submission" date="2018-09" db="EMBL/GenBank/DDBJ databases">
        <title>Murine metabolic-syndrome-specific gut microbial biobank.</title>
        <authorList>
            <person name="Liu C."/>
        </authorList>
    </citation>
    <scope>NUCLEOTIDE SEQUENCE [LARGE SCALE GENOMIC DNA]</scope>
    <source>
        <strain evidence="4 5">0.1xD8-82</strain>
    </source>
</reference>
<keyword evidence="5" id="KW-1185">Reference proteome</keyword>
<dbReference type="PANTHER" id="PTHR37813:SF1">
    <property type="entry name" value="FELS-2 PROPHAGE PROTEIN"/>
    <property type="match status" value="1"/>
</dbReference>
<dbReference type="PANTHER" id="PTHR37813">
    <property type="entry name" value="FELS-2 PROPHAGE PROTEIN"/>
    <property type="match status" value="1"/>
</dbReference>
<accession>A0A3A9A963</accession>
<dbReference type="InterPro" id="IPR010090">
    <property type="entry name" value="Phage_tape_meas"/>
</dbReference>
<protein>
    <submittedName>
        <fullName evidence="4">Phage tail tape measure protein</fullName>
    </submittedName>
</protein>
<evidence type="ECO:0000256" key="2">
    <source>
        <dbReference type="SAM" id="Coils"/>
    </source>
</evidence>
<feature type="domain" description="Phage tail tape measure protein" evidence="3">
    <location>
        <begin position="264"/>
        <end position="467"/>
    </location>
</feature>
<dbReference type="NCBIfam" id="TIGR01760">
    <property type="entry name" value="tape_meas_TP901"/>
    <property type="match status" value="1"/>
</dbReference>
<organism evidence="4 5">
    <name type="scientific">Parablautia intestinalis</name>
    <dbReference type="NCBI Taxonomy" id="2320100"/>
    <lineage>
        <taxon>Bacteria</taxon>
        <taxon>Bacillati</taxon>
        <taxon>Bacillota</taxon>
        <taxon>Clostridia</taxon>
        <taxon>Lachnospirales</taxon>
        <taxon>Lachnospiraceae</taxon>
        <taxon>Parablautia</taxon>
    </lineage>
</organism>